<dbReference type="PANTHER" id="PTHR11215">
    <property type="entry name" value="METAL DEPENDENT HYDROLASE - RELATED"/>
    <property type="match status" value="1"/>
</dbReference>
<sequence>MASATLPSIRPVTIATHSGKFHCDEVLGTVMLDKILGRPNNYSTSGLFIDLVRTRNAEVIRKADIVIAVGAEFGRLPFREHQRRT</sequence>
<gene>
    <name evidence="2" type="ORF">FOZ62_005797</name>
</gene>
<comment type="similarity">
    <text evidence="1">Belongs to the MYG1 family.</text>
</comment>
<dbReference type="InterPro" id="IPR003226">
    <property type="entry name" value="MYG1_exonuclease"/>
</dbReference>
<evidence type="ECO:0000313" key="3">
    <source>
        <dbReference type="Proteomes" id="UP000574390"/>
    </source>
</evidence>
<organism evidence="2 3">
    <name type="scientific">Perkinsus olseni</name>
    <name type="common">Perkinsus atlanticus</name>
    <dbReference type="NCBI Taxonomy" id="32597"/>
    <lineage>
        <taxon>Eukaryota</taxon>
        <taxon>Sar</taxon>
        <taxon>Alveolata</taxon>
        <taxon>Perkinsozoa</taxon>
        <taxon>Perkinsea</taxon>
        <taxon>Perkinsida</taxon>
        <taxon>Perkinsidae</taxon>
        <taxon>Perkinsus</taxon>
    </lineage>
</organism>
<reference evidence="2 3" key="1">
    <citation type="submission" date="2020-04" db="EMBL/GenBank/DDBJ databases">
        <title>Perkinsus olseni comparative genomics.</title>
        <authorList>
            <person name="Bogema D.R."/>
        </authorList>
    </citation>
    <scope>NUCLEOTIDE SEQUENCE [LARGE SCALE GENOMIC DNA]</scope>
    <source>
        <strain evidence="2">ATCC PRA-205</strain>
    </source>
</reference>
<dbReference type="GO" id="GO:0005737">
    <property type="term" value="C:cytoplasm"/>
    <property type="evidence" value="ECO:0007669"/>
    <property type="project" value="TreeGrafter"/>
</dbReference>
<proteinExistence type="inferred from homology"/>
<accession>A0A7J6T1T8</accession>
<evidence type="ECO:0000256" key="1">
    <source>
        <dbReference type="ARBA" id="ARBA00010105"/>
    </source>
</evidence>
<dbReference type="Proteomes" id="UP000574390">
    <property type="component" value="Unassembled WGS sequence"/>
</dbReference>
<dbReference type="PANTHER" id="PTHR11215:SF1">
    <property type="entry name" value="MYG1 EXONUCLEASE"/>
    <property type="match status" value="1"/>
</dbReference>
<protein>
    <submittedName>
        <fullName evidence="2">Uncharacterized protein</fullName>
    </submittedName>
</protein>
<dbReference type="AlphaFoldDB" id="A0A7J6T1T8"/>
<dbReference type="GO" id="GO:0005634">
    <property type="term" value="C:nucleus"/>
    <property type="evidence" value="ECO:0007669"/>
    <property type="project" value="TreeGrafter"/>
</dbReference>
<evidence type="ECO:0000313" key="2">
    <source>
        <dbReference type="EMBL" id="KAF4739199.1"/>
    </source>
</evidence>
<comment type="caution">
    <text evidence="2">The sequence shown here is derived from an EMBL/GenBank/DDBJ whole genome shotgun (WGS) entry which is preliminary data.</text>
</comment>
<name>A0A7J6T1T8_PEROL</name>
<dbReference type="EMBL" id="JABANM010010541">
    <property type="protein sequence ID" value="KAF4739199.1"/>
    <property type="molecule type" value="Genomic_DNA"/>
</dbReference>
<dbReference type="Pfam" id="PF03690">
    <property type="entry name" value="MYG1_exonuc"/>
    <property type="match status" value="1"/>
</dbReference>